<dbReference type="PANTHER" id="PTHR40032:SF1">
    <property type="entry name" value="EXPORTED PROTEIN"/>
    <property type="match status" value="1"/>
</dbReference>
<protein>
    <recommendedName>
        <fullName evidence="1">Putative amidase domain-containing protein</fullName>
    </recommendedName>
</protein>
<evidence type="ECO:0000313" key="3">
    <source>
        <dbReference type="Proteomes" id="UP001519363"/>
    </source>
</evidence>
<sequence>MAPNRPTASVRRPAAAAPAQLKAMAYNYPAMLNYANAYWDNYNGSYREYGNDCTNFISQIMRAGGWGDVDGDRTSNNSWYYGSFTFTTSYTWAGAENWYWFAMVESKRTAHLGNVWDMLPTDILQMDFDRDNNINHTMVVTASDTGNRYLTYHTNDTHNKRLSTIIAENPNAWYYSHRT</sequence>
<evidence type="ECO:0000313" key="2">
    <source>
        <dbReference type="EMBL" id="MBP2471466.1"/>
    </source>
</evidence>
<accession>A0ABS5A4G6</accession>
<organism evidence="2 3">
    <name type="scientific">Crossiella equi</name>
    <dbReference type="NCBI Taxonomy" id="130796"/>
    <lineage>
        <taxon>Bacteria</taxon>
        <taxon>Bacillati</taxon>
        <taxon>Actinomycetota</taxon>
        <taxon>Actinomycetes</taxon>
        <taxon>Pseudonocardiales</taxon>
        <taxon>Pseudonocardiaceae</taxon>
        <taxon>Crossiella</taxon>
    </lineage>
</organism>
<dbReference type="EMBL" id="JAGIOO010000001">
    <property type="protein sequence ID" value="MBP2471466.1"/>
    <property type="molecule type" value="Genomic_DNA"/>
</dbReference>
<dbReference type="Proteomes" id="UP001519363">
    <property type="component" value="Unassembled WGS sequence"/>
</dbReference>
<keyword evidence="3" id="KW-1185">Reference proteome</keyword>
<dbReference type="RefSeq" id="WP_143342704.1">
    <property type="nucleotide sequence ID" value="NZ_JAGIOO010000001.1"/>
</dbReference>
<evidence type="ECO:0000259" key="1">
    <source>
        <dbReference type="Pfam" id="PF12671"/>
    </source>
</evidence>
<comment type="caution">
    <text evidence="2">The sequence shown here is derived from an EMBL/GenBank/DDBJ whole genome shotgun (WGS) entry which is preliminary data.</text>
</comment>
<reference evidence="2 3" key="1">
    <citation type="submission" date="2021-03" db="EMBL/GenBank/DDBJ databases">
        <title>Sequencing the genomes of 1000 actinobacteria strains.</title>
        <authorList>
            <person name="Klenk H.-P."/>
        </authorList>
    </citation>
    <scope>NUCLEOTIDE SEQUENCE [LARGE SCALE GENOMIC DNA]</scope>
    <source>
        <strain evidence="2 3">DSM 44580</strain>
    </source>
</reference>
<dbReference type="PANTHER" id="PTHR40032">
    <property type="entry name" value="EXPORTED PROTEIN-RELATED"/>
    <property type="match status" value="1"/>
</dbReference>
<gene>
    <name evidence="2" type="ORF">JOF53_000338</name>
</gene>
<feature type="domain" description="Putative amidase" evidence="1">
    <location>
        <begin position="26"/>
        <end position="175"/>
    </location>
</feature>
<dbReference type="Pfam" id="PF12671">
    <property type="entry name" value="Amidase_6"/>
    <property type="match status" value="1"/>
</dbReference>
<dbReference type="InterPro" id="IPR024301">
    <property type="entry name" value="Amidase_6"/>
</dbReference>
<name>A0ABS5A4G6_9PSEU</name>
<proteinExistence type="predicted"/>